<reference evidence="1 2" key="1">
    <citation type="journal article" date="2015" name="Genome Biol. Evol.">
        <title>Comparative Genomics of a Bacterivorous Green Alga Reveals Evolutionary Causalities and Consequences of Phago-Mixotrophic Mode of Nutrition.</title>
        <authorList>
            <person name="Burns J.A."/>
            <person name="Paasch A."/>
            <person name="Narechania A."/>
            <person name="Kim E."/>
        </authorList>
    </citation>
    <scope>NUCLEOTIDE SEQUENCE [LARGE SCALE GENOMIC DNA]</scope>
    <source>
        <strain evidence="1 2">PLY_AMNH</strain>
    </source>
</reference>
<evidence type="ECO:0008006" key="3">
    <source>
        <dbReference type="Google" id="ProtNLM"/>
    </source>
</evidence>
<protein>
    <recommendedName>
        <fullName evidence="3">Cyanocobalamin reductase (cyanide-eliminating)</fullName>
    </recommendedName>
</protein>
<comment type="caution">
    <text evidence="1">The sequence shown here is derived from an EMBL/GenBank/DDBJ whole genome shotgun (WGS) entry which is preliminary data.</text>
</comment>
<name>A0AAE0GZV6_9CHLO</name>
<gene>
    <name evidence="1" type="ORF">CYMTET_5105</name>
</gene>
<dbReference type="EMBL" id="LGRX02000875">
    <property type="protein sequence ID" value="KAK3287394.1"/>
    <property type="molecule type" value="Genomic_DNA"/>
</dbReference>
<dbReference type="AlphaFoldDB" id="A0AAE0GZV6"/>
<dbReference type="Proteomes" id="UP001190700">
    <property type="component" value="Unassembled WGS sequence"/>
</dbReference>
<organism evidence="1 2">
    <name type="scientific">Cymbomonas tetramitiformis</name>
    <dbReference type="NCBI Taxonomy" id="36881"/>
    <lineage>
        <taxon>Eukaryota</taxon>
        <taxon>Viridiplantae</taxon>
        <taxon>Chlorophyta</taxon>
        <taxon>Pyramimonadophyceae</taxon>
        <taxon>Pyramimonadales</taxon>
        <taxon>Pyramimonadaceae</taxon>
        <taxon>Cymbomonas</taxon>
    </lineage>
</organism>
<evidence type="ECO:0000313" key="1">
    <source>
        <dbReference type="EMBL" id="KAK3287394.1"/>
    </source>
</evidence>
<sequence length="173" mass="19294">MRTPLTNVSAVCRDVLDGLDVAYSVYWSCASADEGIVAMQRVAEVSGVAHLCPATHLCLHPVYGAWWSLRAVVVVDIPCDDLCMERPSVMPSPLSALERERAENLLAEALSPPTSKQPENGSADNKVQEHPSLAWIRLRDVVTAGREYRFSDDQIAYHYRKDRRALNRALDEM</sequence>
<evidence type="ECO:0000313" key="2">
    <source>
        <dbReference type="Proteomes" id="UP001190700"/>
    </source>
</evidence>
<keyword evidence="2" id="KW-1185">Reference proteome</keyword>
<accession>A0AAE0GZV6</accession>
<proteinExistence type="predicted"/>